<reference evidence="2 3" key="1">
    <citation type="submission" date="2023-12" db="EMBL/GenBank/DDBJ databases">
        <title>A high-quality genome assembly for Dillenia turbinata (Dilleniales).</title>
        <authorList>
            <person name="Chanderbali A."/>
        </authorList>
    </citation>
    <scope>NUCLEOTIDE SEQUENCE [LARGE SCALE GENOMIC DNA]</scope>
    <source>
        <strain evidence="2">LSX21</strain>
        <tissue evidence="2">Leaf</tissue>
    </source>
</reference>
<dbReference type="AlphaFoldDB" id="A0AAN8YZ18"/>
<protein>
    <submittedName>
        <fullName evidence="2">Transport inhibitor response 1 domain</fullName>
    </submittedName>
</protein>
<name>A0AAN8YZ18_9MAGN</name>
<dbReference type="InterPro" id="IPR032675">
    <property type="entry name" value="LRR_dom_sf"/>
</dbReference>
<evidence type="ECO:0000313" key="3">
    <source>
        <dbReference type="Proteomes" id="UP001370490"/>
    </source>
</evidence>
<evidence type="ECO:0000259" key="1">
    <source>
        <dbReference type="Pfam" id="PF18791"/>
    </source>
</evidence>
<sequence length="130" mass="14477">MAYSFPEEGKPHFADFNLVPDSWGGFVDPWVSAMGQAFPLLEELRLKCMAVSDEVEIHAPTGQTIGLFQISTKRLLSSLSRQTCAGQVCRTKICPQFSKLKRSSSINPPFLQHMQLRMDDDIPNGFGGSR</sequence>
<comment type="caution">
    <text evidence="2">The sequence shown here is derived from an EMBL/GenBank/DDBJ whole genome shotgun (WGS) entry which is preliminary data.</text>
</comment>
<evidence type="ECO:0000313" key="2">
    <source>
        <dbReference type="EMBL" id="KAK6918227.1"/>
    </source>
</evidence>
<proteinExistence type="predicted"/>
<keyword evidence="3" id="KW-1185">Reference proteome</keyword>
<organism evidence="2 3">
    <name type="scientific">Dillenia turbinata</name>
    <dbReference type="NCBI Taxonomy" id="194707"/>
    <lineage>
        <taxon>Eukaryota</taxon>
        <taxon>Viridiplantae</taxon>
        <taxon>Streptophyta</taxon>
        <taxon>Embryophyta</taxon>
        <taxon>Tracheophyta</taxon>
        <taxon>Spermatophyta</taxon>
        <taxon>Magnoliopsida</taxon>
        <taxon>eudicotyledons</taxon>
        <taxon>Gunneridae</taxon>
        <taxon>Pentapetalae</taxon>
        <taxon>Dilleniales</taxon>
        <taxon>Dilleniaceae</taxon>
        <taxon>Dillenia</taxon>
    </lineage>
</organism>
<feature type="domain" description="Transport inhibitor response 1" evidence="1">
    <location>
        <begin position="9"/>
        <end position="46"/>
    </location>
</feature>
<gene>
    <name evidence="2" type="ORF">RJ641_016649</name>
</gene>
<dbReference type="Pfam" id="PF18791">
    <property type="entry name" value="Transp_inhibit"/>
    <property type="match status" value="1"/>
</dbReference>
<dbReference type="Proteomes" id="UP001370490">
    <property type="component" value="Unassembled WGS sequence"/>
</dbReference>
<dbReference type="InterPro" id="IPR041101">
    <property type="entry name" value="Transp_inhibit"/>
</dbReference>
<dbReference type="Gene3D" id="3.80.10.10">
    <property type="entry name" value="Ribonuclease Inhibitor"/>
    <property type="match status" value="1"/>
</dbReference>
<accession>A0AAN8YZ18</accession>
<dbReference type="EMBL" id="JBAMMX010000022">
    <property type="protein sequence ID" value="KAK6918227.1"/>
    <property type="molecule type" value="Genomic_DNA"/>
</dbReference>